<evidence type="ECO:0000256" key="3">
    <source>
        <dbReference type="ARBA" id="ARBA00022737"/>
    </source>
</evidence>
<dbReference type="Proteomes" id="UP001249851">
    <property type="component" value="Unassembled WGS sequence"/>
</dbReference>
<keyword evidence="4" id="KW-0863">Zinc-finger</keyword>
<dbReference type="InterPro" id="IPR001965">
    <property type="entry name" value="Znf_PHD"/>
</dbReference>
<keyword evidence="5" id="KW-0862">Zinc</keyword>
<dbReference type="PANTHER" id="PTHR45888">
    <property type="entry name" value="HL01030P-RELATED"/>
    <property type="match status" value="1"/>
</dbReference>
<dbReference type="SUPFAM" id="SSF57903">
    <property type="entry name" value="FYVE/PHD zinc finger"/>
    <property type="match status" value="1"/>
</dbReference>
<evidence type="ECO:0000256" key="2">
    <source>
        <dbReference type="ARBA" id="ARBA00022723"/>
    </source>
</evidence>
<dbReference type="SMART" id="SM00249">
    <property type="entry name" value="PHD"/>
    <property type="match status" value="1"/>
</dbReference>
<keyword evidence="7" id="KW-0804">Transcription</keyword>
<name>A0AAD9V5S6_ACRCE</name>
<protein>
    <submittedName>
        <fullName evidence="10">Histone-lysine N-methyltransferase 2C</fullName>
    </submittedName>
</protein>
<dbReference type="Gene3D" id="3.30.40.10">
    <property type="entry name" value="Zinc/RING finger domain, C3HC4 (zinc finger)"/>
    <property type="match status" value="1"/>
</dbReference>
<dbReference type="GO" id="GO:0044666">
    <property type="term" value="C:MLL3/4 complex"/>
    <property type="evidence" value="ECO:0007669"/>
    <property type="project" value="TreeGrafter"/>
</dbReference>
<dbReference type="InterPro" id="IPR019787">
    <property type="entry name" value="Znf_PHD-finger"/>
</dbReference>
<keyword evidence="8" id="KW-0539">Nucleus</keyword>
<evidence type="ECO:0000313" key="10">
    <source>
        <dbReference type="EMBL" id="KAK2562127.1"/>
    </source>
</evidence>
<evidence type="ECO:0000259" key="9">
    <source>
        <dbReference type="SMART" id="SM00249"/>
    </source>
</evidence>
<dbReference type="InterPro" id="IPR011011">
    <property type="entry name" value="Znf_FYVE_PHD"/>
</dbReference>
<dbReference type="GO" id="GO:0045944">
    <property type="term" value="P:positive regulation of transcription by RNA polymerase II"/>
    <property type="evidence" value="ECO:0007669"/>
    <property type="project" value="TreeGrafter"/>
</dbReference>
<comment type="caution">
    <text evidence="10">The sequence shown here is derived from an EMBL/GenBank/DDBJ whole genome shotgun (WGS) entry which is preliminary data.</text>
</comment>
<keyword evidence="6" id="KW-0805">Transcription regulation</keyword>
<evidence type="ECO:0000256" key="4">
    <source>
        <dbReference type="ARBA" id="ARBA00022771"/>
    </source>
</evidence>
<evidence type="ECO:0000256" key="7">
    <source>
        <dbReference type="ARBA" id="ARBA00023163"/>
    </source>
</evidence>
<evidence type="ECO:0000313" key="11">
    <source>
        <dbReference type="Proteomes" id="UP001249851"/>
    </source>
</evidence>
<dbReference type="GO" id="GO:0003713">
    <property type="term" value="F:transcription coactivator activity"/>
    <property type="evidence" value="ECO:0007669"/>
    <property type="project" value="TreeGrafter"/>
</dbReference>
<dbReference type="InterPro" id="IPR013083">
    <property type="entry name" value="Znf_RING/FYVE/PHD"/>
</dbReference>
<dbReference type="PANTHER" id="PTHR45888:SF6">
    <property type="entry name" value="HL01030P-RELATED"/>
    <property type="match status" value="1"/>
</dbReference>
<keyword evidence="11" id="KW-1185">Reference proteome</keyword>
<evidence type="ECO:0000256" key="8">
    <source>
        <dbReference type="ARBA" id="ARBA00023242"/>
    </source>
</evidence>
<dbReference type="AlphaFoldDB" id="A0AAD9V5S6"/>
<proteinExistence type="predicted"/>
<comment type="subcellular location">
    <subcellularLocation>
        <location evidence="1">Nucleus</location>
    </subcellularLocation>
</comment>
<evidence type="ECO:0000256" key="1">
    <source>
        <dbReference type="ARBA" id="ARBA00004123"/>
    </source>
</evidence>
<accession>A0AAD9V5S6</accession>
<gene>
    <name evidence="10" type="ORF">P5673_014888</name>
</gene>
<feature type="domain" description="Zinc finger PHD-type" evidence="9">
    <location>
        <begin position="16"/>
        <end position="59"/>
    </location>
</feature>
<evidence type="ECO:0000256" key="5">
    <source>
        <dbReference type="ARBA" id="ARBA00022833"/>
    </source>
</evidence>
<dbReference type="GO" id="GO:0008270">
    <property type="term" value="F:zinc ion binding"/>
    <property type="evidence" value="ECO:0007669"/>
    <property type="project" value="UniProtKB-KW"/>
</dbReference>
<keyword evidence="3" id="KW-0677">Repeat</keyword>
<reference evidence="10" key="1">
    <citation type="journal article" date="2023" name="G3 (Bethesda)">
        <title>Whole genome assembly and annotation of the endangered Caribbean coral Acropora cervicornis.</title>
        <authorList>
            <person name="Selwyn J.D."/>
            <person name="Vollmer S.V."/>
        </authorList>
    </citation>
    <scope>NUCLEOTIDE SEQUENCE</scope>
    <source>
        <strain evidence="10">K2</strain>
    </source>
</reference>
<dbReference type="Pfam" id="PF00628">
    <property type="entry name" value="PHD"/>
    <property type="match status" value="1"/>
</dbReference>
<sequence length="231" mass="27166">MWYYEKEKKHEKKFELCRKAVSKEKVLVCRRCNKGYHPLCTEPVTDSTEKFSWKCQKCRQCRQCGTQKTSQWHIDYTLCDICYQNKNKGNQCPLCNNEQGDQRVVQCDSCSRKLERDRSIIYVCKLCREEVDKIKKECRREVGTGPVFCFSLTPMKTDNVELEEISPVTSMVLSQMHRGQDSKLLSGMTTSKATTPCSMTWLTSEPVQWSRLRMTYSFEYFIMKQYGKVLL</sequence>
<keyword evidence="2" id="KW-0479">Metal-binding</keyword>
<evidence type="ECO:0000256" key="6">
    <source>
        <dbReference type="ARBA" id="ARBA00023015"/>
    </source>
</evidence>
<organism evidence="10 11">
    <name type="scientific">Acropora cervicornis</name>
    <name type="common">Staghorn coral</name>
    <dbReference type="NCBI Taxonomy" id="6130"/>
    <lineage>
        <taxon>Eukaryota</taxon>
        <taxon>Metazoa</taxon>
        <taxon>Cnidaria</taxon>
        <taxon>Anthozoa</taxon>
        <taxon>Hexacorallia</taxon>
        <taxon>Scleractinia</taxon>
        <taxon>Astrocoeniina</taxon>
        <taxon>Acroporidae</taxon>
        <taxon>Acropora</taxon>
    </lineage>
</organism>
<dbReference type="GO" id="GO:0042800">
    <property type="term" value="F:histone H3K4 methyltransferase activity"/>
    <property type="evidence" value="ECO:0007669"/>
    <property type="project" value="TreeGrafter"/>
</dbReference>
<dbReference type="EMBL" id="JARQWQ010000030">
    <property type="protein sequence ID" value="KAK2562127.1"/>
    <property type="molecule type" value="Genomic_DNA"/>
</dbReference>
<reference evidence="10" key="2">
    <citation type="journal article" date="2023" name="Science">
        <title>Genomic signatures of disease resistance in endangered staghorn corals.</title>
        <authorList>
            <person name="Vollmer S.V."/>
            <person name="Selwyn J.D."/>
            <person name="Despard B.A."/>
            <person name="Roesel C.L."/>
        </authorList>
    </citation>
    <scope>NUCLEOTIDE SEQUENCE</scope>
    <source>
        <strain evidence="10">K2</strain>
    </source>
</reference>